<dbReference type="InterPro" id="IPR006224">
    <property type="entry name" value="PsdUridine_synth_RluA-like_CS"/>
</dbReference>
<dbReference type="eggNOG" id="COG0564">
    <property type="taxonomic scope" value="Bacteria"/>
</dbReference>
<dbReference type="Proteomes" id="UP000000503">
    <property type="component" value="Chromosome"/>
</dbReference>
<reference evidence="5" key="1">
    <citation type="journal article" date="2013" name="Stand. Genomic Sci.">
        <title>Genome sequence of the thermophilic fresh-water bacterium Spirochaeta caldaria type strain (H1(T)), reclassification of Spirochaeta caldaria, Spirochaeta stenostrepta, and Spirochaeta zuelzerae in the genus Treponema as Treponema caldaria comb. nov., Treponema stenostrepta comb. nov., and Treponema zuelzerae comb. nov., and emendation of the genus Treponema.</title>
        <authorList>
            <person name="Abt B."/>
            <person name="Goker M."/>
            <person name="Scheuner C."/>
            <person name="Han C."/>
            <person name="Lu M."/>
            <person name="Misra M."/>
            <person name="Lapidus A."/>
            <person name="Nolan M."/>
            <person name="Lucas S."/>
            <person name="Hammon N."/>
            <person name="Deshpande S."/>
            <person name="Cheng J.F."/>
            <person name="Tapia R."/>
            <person name="Goodwin L.A."/>
            <person name="Pitluck S."/>
            <person name="Liolios K."/>
            <person name="Pagani I."/>
            <person name="Ivanova N."/>
            <person name="Mavromatis K."/>
            <person name="Mikhailova N."/>
            <person name="Huntemann M."/>
            <person name="Pati A."/>
            <person name="Chen A."/>
            <person name="Palaniappan K."/>
            <person name="Land M."/>
            <person name="Hauser L."/>
            <person name="Jeffries C.D."/>
            <person name="Rohde M."/>
            <person name="Spring S."/>
            <person name="Gronow S."/>
            <person name="Detter J.C."/>
            <person name="Bristow J."/>
            <person name="Eisen J.A."/>
            <person name="Markowitz V."/>
            <person name="Hugenholtz P."/>
            <person name="Kyrpides N.C."/>
            <person name="Woyke T."/>
            <person name="Klenk H.P."/>
        </authorList>
    </citation>
    <scope>NUCLEOTIDE SEQUENCE</scope>
    <source>
        <strain evidence="5">ATCC 51460 / DSM 7334 / H1</strain>
    </source>
</reference>
<feature type="domain" description="Pseudouridine synthase RsuA/RluA-like" evidence="3">
    <location>
        <begin position="13"/>
        <end position="146"/>
    </location>
</feature>
<dbReference type="OrthoDB" id="305739at2"/>
<gene>
    <name evidence="4" type="ordered locus">Spica_1048</name>
</gene>
<name>F8EXH0_GRAC1</name>
<dbReference type="HOGENOM" id="CLU_016902_11_4_12"/>
<evidence type="ECO:0000313" key="5">
    <source>
        <dbReference type="Proteomes" id="UP000000503"/>
    </source>
</evidence>
<proteinExistence type="inferred from homology"/>
<evidence type="ECO:0000259" key="3">
    <source>
        <dbReference type="Pfam" id="PF00849"/>
    </source>
</evidence>
<dbReference type="KEGG" id="scd:Spica_1048"/>
<dbReference type="GO" id="GO:0003723">
    <property type="term" value="F:RNA binding"/>
    <property type="evidence" value="ECO:0007669"/>
    <property type="project" value="InterPro"/>
</dbReference>
<organism evidence="4 5">
    <name type="scientific">Gracilinema caldarium (strain ATCC 51460 / DSM 7334 / H1)</name>
    <name type="common">Treponema caldarium</name>
    <dbReference type="NCBI Taxonomy" id="744872"/>
    <lineage>
        <taxon>Bacteria</taxon>
        <taxon>Pseudomonadati</taxon>
        <taxon>Spirochaetota</taxon>
        <taxon>Spirochaetia</taxon>
        <taxon>Spirochaetales</taxon>
        <taxon>Breznakiellaceae</taxon>
        <taxon>Gracilinema</taxon>
    </lineage>
</organism>
<accession>F8EXH0</accession>
<comment type="similarity">
    <text evidence="1">Belongs to the pseudouridine synthase RluA family.</text>
</comment>
<dbReference type="InterPro" id="IPR050188">
    <property type="entry name" value="RluA_PseudoU_synthase"/>
</dbReference>
<dbReference type="RefSeq" id="WP_013968508.1">
    <property type="nucleotide sequence ID" value="NC_015732.1"/>
</dbReference>
<dbReference type="Pfam" id="PF00849">
    <property type="entry name" value="PseudoU_synth_2"/>
    <property type="match status" value="1"/>
</dbReference>
<dbReference type="GO" id="GO:0006396">
    <property type="term" value="P:RNA processing"/>
    <property type="evidence" value="ECO:0007669"/>
    <property type="project" value="UniProtKB-ARBA"/>
</dbReference>
<dbReference type="InterPro" id="IPR020103">
    <property type="entry name" value="PsdUridine_synth_cat_dom_sf"/>
</dbReference>
<dbReference type="GO" id="GO:0009982">
    <property type="term" value="F:pseudouridine synthase activity"/>
    <property type="evidence" value="ECO:0007669"/>
    <property type="project" value="InterPro"/>
</dbReference>
<protein>
    <submittedName>
        <fullName evidence="4">Pseudouridine synthase</fullName>
    </submittedName>
</protein>
<dbReference type="Gene3D" id="3.30.2350.10">
    <property type="entry name" value="Pseudouridine synthase"/>
    <property type="match status" value="1"/>
</dbReference>
<evidence type="ECO:0000313" key="4">
    <source>
        <dbReference type="EMBL" id="AEJ19197.1"/>
    </source>
</evidence>
<dbReference type="GO" id="GO:0140098">
    <property type="term" value="F:catalytic activity, acting on RNA"/>
    <property type="evidence" value="ECO:0007669"/>
    <property type="project" value="UniProtKB-ARBA"/>
</dbReference>
<dbReference type="CDD" id="cd02869">
    <property type="entry name" value="PseudoU_synth_RluA_like"/>
    <property type="match status" value="1"/>
</dbReference>
<dbReference type="InterPro" id="IPR006145">
    <property type="entry name" value="PsdUridine_synth_RsuA/RluA"/>
</dbReference>
<dbReference type="STRING" id="744872.Spica_1048"/>
<dbReference type="PANTHER" id="PTHR21600">
    <property type="entry name" value="MITOCHONDRIAL RNA PSEUDOURIDINE SYNTHASE"/>
    <property type="match status" value="1"/>
</dbReference>
<evidence type="ECO:0000256" key="1">
    <source>
        <dbReference type="ARBA" id="ARBA00010876"/>
    </source>
</evidence>
<dbReference type="GO" id="GO:0001522">
    <property type="term" value="P:pseudouridine synthesis"/>
    <property type="evidence" value="ECO:0007669"/>
    <property type="project" value="InterPro"/>
</dbReference>
<dbReference type="PANTHER" id="PTHR21600:SF83">
    <property type="entry name" value="PSEUDOURIDYLATE SYNTHASE RPUSD4, MITOCHONDRIAL"/>
    <property type="match status" value="1"/>
</dbReference>
<keyword evidence="2" id="KW-0413">Isomerase</keyword>
<dbReference type="AlphaFoldDB" id="F8EXH0"/>
<keyword evidence="5" id="KW-1185">Reference proteome</keyword>
<dbReference type="EMBL" id="CP002868">
    <property type="protein sequence ID" value="AEJ19197.1"/>
    <property type="molecule type" value="Genomic_DNA"/>
</dbReference>
<sequence length="224" mass="25208">MKNIDILYEDADCVVLNKPAGLAVQGGDRITTSLDNLLAEIWHQRPFLVHRLDKDTSGVMLVAKSKEAARYYSMVISSKRVKKKYLALCNGIIHPSKGKIDEPLEIHGTKKASLTLYKQIIHSEQISLVELQLGSGRMHQIRRHLALIGNPILGDDKYGDFALNKLLKKERGIKRLMLHAWELTIPILVLQKTIAITAPMPDYFISFLECEFGSQIFPTLGSCE</sequence>
<dbReference type="PROSITE" id="PS01129">
    <property type="entry name" value="PSI_RLU"/>
    <property type="match status" value="1"/>
</dbReference>
<evidence type="ECO:0000256" key="2">
    <source>
        <dbReference type="ARBA" id="ARBA00023235"/>
    </source>
</evidence>
<dbReference type="SUPFAM" id="SSF55120">
    <property type="entry name" value="Pseudouridine synthase"/>
    <property type="match status" value="1"/>
</dbReference>